<dbReference type="InParanoid" id="D6TQM6"/>
<organism evidence="2 3">
    <name type="scientific">Ktedonobacter racemifer DSM 44963</name>
    <dbReference type="NCBI Taxonomy" id="485913"/>
    <lineage>
        <taxon>Bacteria</taxon>
        <taxon>Bacillati</taxon>
        <taxon>Chloroflexota</taxon>
        <taxon>Ktedonobacteria</taxon>
        <taxon>Ktedonobacterales</taxon>
        <taxon>Ktedonobacteraceae</taxon>
        <taxon>Ktedonobacter</taxon>
    </lineage>
</organism>
<feature type="region of interest" description="Disordered" evidence="1">
    <location>
        <begin position="124"/>
        <end position="143"/>
    </location>
</feature>
<dbReference type="STRING" id="485913.Krac_9037"/>
<protein>
    <submittedName>
        <fullName evidence="2">Uncharacterized protein</fullName>
    </submittedName>
</protein>
<accession>D6TQM6</accession>
<gene>
    <name evidence="2" type="ORF">Krac_9037</name>
</gene>
<sequence>MCRSEARGLRPAHSSCLSLERHRRERDAYFHTPKHDKIYQMNLWANIESNDANKDVWTQISGNGPRKRARRPNEREIQATLRHWLLHDYVAAYCRTLAATRIFRRCYWVDALGLNAREQTLVPMPEHAENGNSAKKRRKKEPDAPMLPQALLSISLLARELVQEQPPFSLYGLLLSGSRQNAHTTQETLPQDGGVLRSNWLDGGAALLRELEPSPAIFLLNPFAPSLFGNDDLLKIYQRTAPTELLLWLPHQAIGACLQAARSDEQVGLKLTNLLRTDRWKTLPSTEAERAQAIDGFLKLFILSMKRYFSLPIQRLALPVQVGPAWMEYVPSTLLFATRRQDSFQHMNEALCDYRRRLYALVHEGVLAEEWFLIQEQERHAVSLNQLTQRIIQLGRGQRVRRWPDLRQQAMLEYFGQFTLSDYDGVMQHLLQSGEVRCEWRRPRLTSEDPVSPGNDDLLIWR</sequence>
<dbReference type="Proteomes" id="UP000004508">
    <property type="component" value="Unassembled WGS sequence"/>
</dbReference>
<evidence type="ECO:0000313" key="2">
    <source>
        <dbReference type="EMBL" id="EFH87693.1"/>
    </source>
</evidence>
<dbReference type="AlphaFoldDB" id="D6TQM6"/>
<evidence type="ECO:0000313" key="3">
    <source>
        <dbReference type="Proteomes" id="UP000004508"/>
    </source>
</evidence>
<keyword evidence="3" id="KW-1185">Reference proteome</keyword>
<reference evidence="2 3" key="1">
    <citation type="journal article" date="2011" name="Stand. Genomic Sci.">
        <title>Non-contiguous finished genome sequence and contextual data of the filamentous soil bacterium Ktedonobacter racemifer type strain (SOSP1-21).</title>
        <authorList>
            <person name="Chang Y.J."/>
            <person name="Land M."/>
            <person name="Hauser L."/>
            <person name="Chertkov O."/>
            <person name="Del Rio T.G."/>
            <person name="Nolan M."/>
            <person name="Copeland A."/>
            <person name="Tice H."/>
            <person name="Cheng J.F."/>
            <person name="Lucas S."/>
            <person name="Han C."/>
            <person name="Goodwin L."/>
            <person name="Pitluck S."/>
            <person name="Ivanova N."/>
            <person name="Ovchinikova G."/>
            <person name="Pati A."/>
            <person name="Chen A."/>
            <person name="Palaniappan K."/>
            <person name="Mavromatis K."/>
            <person name="Liolios K."/>
            <person name="Brettin T."/>
            <person name="Fiebig A."/>
            <person name="Rohde M."/>
            <person name="Abt B."/>
            <person name="Goker M."/>
            <person name="Detter J.C."/>
            <person name="Woyke T."/>
            <person name="Bristow J."/>
            <person name="Eisen J.A."/>
            <person name="Markowitz V."/>
            <person name="Hugenholtz P."/>
            <person name="Kyrpides N.C."/>
            <person name="Klenk H.P."/>
            <person name="Lapidus A."/>
        </authorList>
    </citation>
    <scope>NUCLEOTIDE SEQUENCE [LARGE SCALE GENOMIC DNA]</scope>
    <source>
        <strain evidence="3">DSM 44963</strain>
    </source>
</reference>
<dbReference type="EMBL" id="ADVG01000002">
    <property type="protein sequence ID" value="EFH87693.1"/>
    <property type="molecule type" value="Genomic_DNA"/>
</dbReference>
<evidence type="ECO:0000256" key="1">
    <source>
        <dbReference type="SAM" id="MobiDB-lite"/>
    </source>
</evidence>
<proteinExistence type="predicted"/>
<comment type="caution">
    <text evidence="2">The sequence shown here is derived from an EMBL/GenBank/DDBJ whole genome shotgun (WGS) entry which is preliminary data.</text>
</comment>
<name>D6TQM6_KTERA</name>